<keyword evidence="3" id="KW-0274">FAD</keyword>
<comment type="subunit">
    <text evidence="3">Homodimer.</text>
</comment>
<dbReference type="Proteomes" id="UP000624701">
    <property type="component" value="Unassembled WGS sequence"/>
</dbReference>
<name>A0ABQ2BXH3_9FLAO</name>
<evidence type="ECO:0000256" key="3">
    <source>
        <dbReference type="RuleBase" id="RU003880"/>
    </source>
</evidence>
<evidence type="ECO:0000256" key="1">
    <source>
        <dbReference type="ARBA" id="ARBA00022630"/>
    </source>
</evidence>
<keyword evidence="6" id="KW-1185">Reference proteome</keyword>
<evidence type="ECO:0000259" key="4">
    <source>
        <dbReference type="Pfam" id="PF07992"/>
    </source>
</evidence>
<dbReference type="Pfam" id="PF07992">
    <property type="entry name" value="Pyr_redox_2"/>
    <property type="match status" value="1"/>
</dbReference>
<accession>A0ABQ2BXH3</accession>
<comment type="catalytic activity">
    <reaction evidence="3">
        <text>[thioredoxin]-dithiol + NADP(+) = [thioredoxin]-disulfide + NADPH + H(+)</text>
        <dbReference type="Rhea" id="RHEA:20345"/>
        <dbReference type="Rhea" id="RHEA-COMP:10698"/>
        <dbReference type="Rhea" id="RHEA-COMP:10700"/>
        <dbReference type="ChEBI" id="CHEBI:15378"/>
        <dbReference type="ChEBI" id="CHEBI:29950"/>
        <dbReference type="ChEBI" id="CHEBI:50058"/>
        <dbReference type="ChEBI" id="CHEBI:57783"/>
        <dbReference type="ChEBI" id="CHEBI:58349"/>
        <dbReference type="EC" id="1.8.1.9"/>
    </reaction>
</comment>
<keyword evidence="1 3" id="KW-0285">Flavoprotein</keyword>
<protein>
    <recommendedName>
        <fullName evidence="3">Thioredoxin reductase</fullName>
        <ecNumber evidence="3">1.8.1.9</ecNumber>
    </recommendedName>
</protein>
<dbReference type="InterPro" id="IPR050097">
    <property type="entry name" value="Ferredoxin-NADP_redctase_2"/>
</dbReference>
<evidence type="ECO:0000313" key="5">
    <source>
        <dbReference type="EMBL" id="GGI57186.1"/>
    </source>
</evidence>
<dbReference type="SUPFAM" id="SSF51905">
    <property type="entry name" value="FAD/NAD(P)-binding domain"/>
    <property type="match status" value="1"/>
</dbReference>
<dbReference type="EMBL" id="BMDQ01000001">
    <property type="protein sequence ID" value="GGI57186.1"/>
    <property type="molecule type" value="Genomic_DNA"/>
</dbReference>
<evidence type="ECO:0000256" key="2">
    <source>
        <dbReference type="ARBA" id="ARBA00023002"/>
    </source>
</evidence>
<dbReference type="InterPro" id="IPR036188">
    <property type="entry name" value="FAD/NAD-bd_sf"/>
</dbReference>
<dbReference type="PRINTS" id="PR00469">
    <property type="entry name" value="PNDRDTASEII"/>
</dbReference>
<dbReference type="NCBIfam" id="TIGR01292">
    <property type="entry name" value="TRX_reduct"/>
    <property type="match status" value="1"/>
</dbReference>
<sequence>MNTIMSDTIERVKCLIIGSGPAGYTAAIYAARANMAPVLYQGEQPGGQLTTTNDVENFPGYPDGITGPEMMIQLQKQAERFGTDVRHGWITKVDFSGDIHKVWINGEKEMHADTIIISTGASAKYLGLPSEQKYLELGGGVSACAVCDGFFYRNQETVIVGAGDSACEEAHYLSKLCKKVTMLVRRDEFRASKIMAARVQNTENIEILFNTETEEVLGDGQVVTGVRVKNNISGDVHDIPATGFFVAIGHKPNTDIFKDYLDLDETGYIINAVPGTSKTNVEGVFVSGDAADHVYRQAITAAGTGCMAALDAERYLAAKDSSFEVATSTYN</sequence>
<proteinExistence type="inferred from homology"/>
<dbReference type="PANTHER" id="PTHR48105">
    <property type="entry name" value="THIOREDOXIN REDUCTASE 1-RELATED-RELATED"/>
    <property type="match status" value="1"/>
</dbReference>
<dbReference type="InterPro" id="IPR005982">
    <property type="entry name" value="Thioredox_Rdtase"/>
</dbReference>
<keyword evidence="2 3" id="KW-0560">Oxidoreductase</keyword>
<reference evidence="6" key="1">
    <citation type="journal article" date="2019" name="Int. J. Syst. Evol. Microbiol.">
        <title>The Global Catalogue of Microorganisms (GCM) 10K type strain sequencing project: providing services to taxonomists for standard genome sequencing and annotation.</title>
        <authorList>
            <consortium name="The Broad Institute Genomics Platform"/>
            <consortium name="The Broad Institute Genome Sequencing Center for Infectious Disease"/>
            <person name="Wu L."/>
            <person name="Ma J."/>
        </authorList>
    </citation>
    <scope>NUCLEOTIDE SEQUENCE [LARGE SCALE GENOMIC DNA]</scope>
    <source>
        <strain evidence="6">CCM 8681</strain>
    </source>
</reference>
<comment type="cofactor">
    <cofactor evidence="3">
        <name>FAD</name>
        <dbReference type="ChEBI" id="CHEBI:57692"/>
    </cofactor>
</comment>
<comment type="similarity">
    <text evidence="3">Belongs to the class-II pyridine nucleotide-disulfide oxidoreductase family.</text>
</comment>
<gene>
    <name evidence="5" type="primary">trxB1</name>
    <name evidence="5" type="ORF">GCM10011444_14950</name>
</gene>
<dbReference type="Gene3D" id="3.50.50.60">
    <property type="entry name" value="FAD/NAD(P)-binding domain"/>
    <property type="match status" value="2"/>
</dbReference>
<keyword evidence="3" id="KW-0676">Redox-active center</keyword>
<organism evidence="5 6">
    <name type="scientific">Winogradskyella haliclonae</name>
    <dbReference type="NCBI Taxonomy" id="2048558"/>
    <lineage>
        <taxon>Bacteria</taxon>
        <taxon>Pseudomonadati</taxon>
        <taxon>Bacteroidota</taxon>
        <taxon>Flavobacteriia</taxon>
        <taxon>Flavobacteriales</taxon>
        <taxon>Flavobacteriaceae</taxon>
        <taxon>Winogradskyella</taxon>
    </lineage>
</organism>
<comment type="caution">
    <text evidence="5">The sequence shown here is derived from an EMBL/GenBank/DDBJ whole genome shotgun (WGS) entry which is preliminary data.</text>
</comment>
<feature type="domain" description="FAD/NAD(P)-binding" evidence="4">
    <location>
        <begin position="13"/>
        <end position="305"/>
    </location>
</feature>
<dbReference type="EC" id="1.8.1.9" evidence="3"/>
<dbReference type="InterPro" id="IPR023753">
    <property type="entry name" value="FAD/NAD-binding_dom"/>
</dbReference>
<evidence type="ECO:0000313" key="6">
    <source>
        <dbReference type="Proteomes" id="UP000624701"/>
    </source>
</evidence>
<dbReference type="PRINTS" id="PR00368">
    <property type="entry name" value="FADPNR"/>
</dbReference>